<dbReference type="PROSITE" id="PS50088">
    <property type="entry name" value="ANK_REPEAT"/>
    <property type="match status" value="1"/>
</dbReference>
<dbReference type="SUPFAM" id="SSF48403">
    <property type="entry name" value="Ankyrin repeat"/>
    <property type="match status" value="1"/>
</dbReference>
<dbReference type="EMBL" id="QCYK01000001">
    <property type="protein sequence ID" value="PUZ29409.1"/>
    <property type="molecule type" value="Genomic_DNA"/>
</dbReference>
<dbReference type="Proteomes" id="UP000244450">
    <property type="component" value="Unassembled WGS sequence"/>
</dbReference>
<name>A0A2T7BP34_9BACT</name>
<feature type="repeat" description="ANK" evidence="1">
    <location>
        <begin position="300"/>
        <end position="332"/>
    </location>
</feature>
<dbReference type="OrthoDB" id="654305at2"/>
<keyword evidence="3" id="KW-1185">Reference proteome</keyword>
<dbReference type="Gene3D" id="1.25.40.20">
    <property type="entry name" value="Ankyrin repeat-containing domain"/>
    <property type="match status" value="1"/>
</dbReference>
<dbReference type="PROSITE" id="PS50297">
    <property type="entry name" value="ANK_REP_REGION"/>
    <property type="match status" value="1"/>
</dbReference>
<dbReference type="InterPro" id="IPR002110">
    <property type="entry name" value="Ankyrin_rpt"/>
</dbReference>
<dbReference type="AlphaFoldDB" id="A0A2T7BP34"/>
<protein>
    <submittedName>
        <fullName evidence="2">Uncharacterized protein</fullName>
    </submittedName>
</protein>
<evidence type="ECO:0000256" key="1">
    <source>
        <dbReference type="PROSITE-ProRule" id="PRU00023"/>
    </source>
</evidence>
<evidence type="ECO:0000313" key="2">
    <source>
        <dbReference type="EMBL" id="PUZ29409.1"/>
    </source>
</evidence>
<accession>A0A2T7BP34</accession>
<organism evidence="2 3">
    <name type="scientific">Chitinophaga parva</name>
    <dbReference type="NCBI Taxonomy" id="2169414"/>
    <lineage>
        <taxon>Bacteria</taxon>
        <taxon>Pseudomonadati</taxon>
        <taxon>Bacteroidota</taxon>
        <taxon>Chitinophagia</taxon>
        <taxon>Chitinophagales</taxon>
        <taxon>Chitinophagaceae</taxon>
        <taxon>Chitinophaga</taxon>
    </lineage>
</organism>
<comment type="caution">
    <text evidence="2">The sequence shown here is derived from an EMBL/GenBank/DDBJ whole genome shotgun (WGS) entry which is preliminary data.</text>
</comment>
<proteinExistence type="predicted"/>
<sequence>MSTVRRRLPAQPHLDVPKRQARELLHQIQLHSKEAVDRVRRCHPKFHAADDESIVTRLKLSDAQLVIAREYNFSSWAQLKLRIAANTAAEQIRDAIRANEIDEVIRLLKDHPGLLDVPVVSGNWGPPMSHAANLGLLDMVKAIKALGATDIQHAFDRALLQGKIETARWLHEHGAVLVPGIIMGACETLNSQGFAFVDDAGGPLTNEKGDRLAPLALVLETYSRNPDGKHAILRRFKARGYDIPDTPLMAFHLGDLDRLKIHLKHDPQLLNRRFDHQEIYPPQLGCGIERLSGMCGTPVTGTTLLHLSIDFDEREIFDWLLAEGADVDATAVVDEEGFGGHTPLFNAIVSCAYVNGRQRDGYMARRLLDQGADVNIRVNLRKYLDWREIPGWHIARNVTPLEWAQGFPEQGWVSREVVAMVDQVIRAAGHGA</sequence>
<evidence type="ECO:0000313" key="3">
    <source>
        <dbReference type="Proteomes" id="UP000244450"/>
    </source>
</evidence>
<dbReference type="SMART" id="SM00248">
    <property type="entry name" value="ANK"/>
    <property type="match status" value="3"/>
</dbReference>
<dbReference type="RefSeq" id="WP_108686047.1">
    <property type="nucleotide sequence ID" value="NZ_QCYK01000001.1"/>
</dbReference>
<reference evidence="2 3" key="1">
    <citation type="submission" date="2018-04" db="EMBL/GenBank/DDBJ databases">
        <title>Chitinophaga fuyangensis sp. nov., isolated from soil in a chemical factory.</title>
        <authorList>
            <person name="Chen K."/>
        </authorList>
    </citation>
    <scope>NUCLEOTIDE SEQUENCE [LARGE SCALE GENOMIC DNA]</scope>
    <source>
        <strain evidence="2 3">LY-1</strain>
    </source>
</reference>
<gene>
    <name evidence="2" type="ORF">DCC81_08155</name>
</gene>
<dbReference type="Pfam" id="PF00023">
    <property type="entry name" value="Ank"/>
    <property type="match status" value="1"/>
</dbReference>
<dbReference type="InterPro" id="IPR036770">
    <property type="entry name" value="Ankyrin_rpt-contain_sf"/>
</dbReference>
<keyword evidence="1" id="KW-0040">ANK repeat</keyword>